<proteinExistence type="predicted"/>
<sequence length="336" mass="37007">MTDYFPLGASGLRVPRLWLGAMMFGDQTDEASAREIVAATRDAGLNAIDVADNYAGGESERLVGRLIAADRARWIVATKVANPIGTEPNDRGLSRRWLLAEVDHSLRRLGTDWIDLWYMHRDDEVTPIEETLATLARLIELGKIRYWGVSNFRAWRIARVVETARRMGVPPPIACQPPYSAVTRLIETELLPCCAQYGVGVVAYSPLARGVLSGKYQPGAVAEAGTRAGRGDRRILQTEFRPESLEVAQRIRAHAQSRGLSPTQFAIAWALNNRLVHGVIGGPRTPEQWQDYLAALDVHLTAEDEAFVDGLVPPGYASTHGYNDPIYPITGRVARG</sequence>
<dbReference type="RefSeq" id="WP_169162148.1">
    <property type="nucleotide sequence ID" value="NZ_JABBFW010000016.1"/>
</dbReference>
<dbReference type="InterPro" id="IPR050523">
    <property type="entry name" value="AKR_Detox_Biosynth"/>
</dbReference>
<organism evidence="3 4">
    <name type="scientific">Azohydromonas caseinilytica</name>
    <dbReference type="NCBI Taxonomy" id="2728836"/>
    <lineage>
        <taxon>Bacteria</taxon>
        <taxon>Pseudomonadati</taxon>
        <taxon>Pseudomonadota</taxon>
        <taxon>Betaproteobacteria</taxon>
        <taxon>Burkholderiales</taxon>
        <taxon>Sphaerotilaceae</taxon>
        <taxon>Azohydromonas</taxon>
    </lineage>
</organism>
<comment type="caution">
    <text evidence="3">The sequence shown here is derived from an EMBL/GenBank/DDBJ whole genome shotgun (WGS) entry which is preliminary data.</text>
</comment>
<dbReference type="Gene3D" id="3.20.20.100">
    <property type="entry name" value="NADP-dependent oxidoreductase domain"/>
    <property type="match status" value="1"/>
</dbReference>
<dbReference type="FunFam" id="3.20.20.100:FF:000004">
    <property type="entry name" value="Oxidoreductase, aldo/keto reductase"/>
    <property type="match status" value="1"/>
</dbReference>
<dbReference type="Pfam" id="PF00248">
    <property type="entry name" value="Aldo_ket_red"/>
    <property type="match status" value="1"/>
</dbReference>
<dbReference type="InterPro" id="IPR023210">
    <property type="entry name" value="NADP_OxRdtase_dom"/>
</dbReference>
<name>A0A848FD56_9BURK</name>
<dbReference type="AlphaFoldDB" id="A0A848FD56"/>
<dbReference type="PANTHER" id="PTHR43364">
    <property type="entry name" value="NADH-SPECIFIC METHYLGLYOXAL REDUCTASE-RELATED"/>
    <property type="match status" value="1"/>
</dbReference>
<reference evidence="3 4" key="1">
    <citation type="submission" date="2020-04" db="EMBL/GenBank/DDBJ databases">
        <title>Azohydromonas sp. isolated from soil.</title>
        <authorList>
            <person name="Dahal R.H."/>
        </authorList>
    </citation>
    <scope>NUCLEOTIDE SEQUENCE [LARGE SCALE GENOMIC DNA]</scope>
    <source>
        <strain evidence="3 4">G-1-1-14</strain>
    </source>
</reference>
<dbReference type="PANTHER" id="PTHR43364:SF4">
    <property type="entry name" value="NAD(P)-LINKED OXIDOREDUCTASE SUPERFAMILY PROTEIN"/>
    <property type="match status" value="1"/>
</dbReference>
<dbReference type="GO" id="GO:0005829">
    <property type="term" value="C:cytosol"/>
    <property type="evidence" value="ECO:0007669"/>
    <property type="project" value="TreeGrafter"/>
</dbReference>
<dbReference type="InterPro" id="IPR036812">
    <property type="entry name" value="NAD(P)_OxRdtase_dom_sf"/>
</dbReference>
<keyword evidence="1" id="KW-0560">Oxidoreductase</keyword>
<protein>
    <submittedName>
        <fullName evidence="3">Aldo/keto reductase</fullName>
    </submittedName>
</protein>
<dbReference type="Proteomes" id="UP000574067">
    <property type="component" value="Unassembled WGS sequence"/>
</dbReference>
<dbReference type="GO" id="GO:0016491">
    <property type="term" value="F:oxidoreductase activity"/>
    <property type="evidence" value="ECO:0007669"/>
    <property type="project" value="UniProtKB-KW"/>
</dbReference>
<evidence type="ECO:0000256" key="1">
    <source>
        <dbReference type="ARBA" id="ARBA00023002"/>
    </source>
</evidence>
<evidence type="ECO:0000313" key="3">
    <source>
        <dbReference type="EMBL" id="NML17242.1"/>
    </source>
</evidence>
<gene>
    <name evidence="3" type="ORF">HHL10_19900</name>
</gene>
<keyword evidence="4" id="KW-1185">Reference proteome</keyword>
<dbReference type="EMBL" id="JABBFW010000016">
    <property type="protein sequence ID" value="NML17242.1"/>
    <property type="molecule type" value="Genomic_DNA"/>
</dbReference>
<accession>A0A848FD56</accession>
<evidence type="ECO:0000313" key="4">
    <source>
        <dbReference type="Proteomes" id="UP000574067"/>
    </source>
</evidence>
<dbReference type="SUPFAM" id="SSF51430">
    <property type="entry name" value="NAD(P)-linked oxidoreductase"/>
    <property type="match status" value="1"/>
</dbReference>
<evidence type="ECO:0000259" key="2">
    <source>
        <dbReference type="Pfam" id="PF00248"/>
    </source>
</evidence>
<feature type="domain" description="NADP-dependent oxidoreductase" evidence="2">
    <location>
        <begin position="17"/>
        <end position="310"/>
    </location>
</feature>